<dbReference type="PROSITE" id="PS50977">
    <property type="entry name" value="HTH_TETR_2"/>
    <property type="match status" value="1"/>
</dbReference>
<protein>
    <submittedName>
        <fullName evidence="6">TetR family transcriptional regulator</fullName>
    </submittedName>
</protein>
<comment type="caution">
    <text evidence="6">The sequence shown here is derived from an EMBL/GenBank/DDBJ whole genome shotgun (WGS) entry which is preliminary data.</text>
</comment>
<dbReference type="Proteomes" id="UP000292423">
    <property type="component" value="Unassembled WGS sequence"/>
</dbReference>
<dbReference type="Pfam" id="PF00440">
    <property type="entry name" value="TetR_N"/>
    <property type="match status" value="1"/>
</dbReference>
<keyword evidence="7" id="KW-1185">Reference proteome</keyword>
<dbReference type="PANTHER" id="PTHR30055:SF220">
    <property type="entry name" value="TETR-FAMILY REGULATORY PROTEIN"/>
    <property type="match status" value="1"/>
</dbReference>
<dbReference type="InterPro" id="IPR001647">
    <property type="entry name" value="HTH_TetR"/>
</dbReference>
<evidence type="ECO:0000256" key="1">
    <source>
        <dbReference type="ARBA" id="ARBA00023015"/>
    </source>
</evidence>
<sequence>MTAAESRPFHHGDLRQALLAEAARLVEAQGAEAFSLREAARAVGVSPAAAYRHFEDKGALLAALASEGFVRLAAAMEIAMDEAGADPVGRLRANGLAYIRFGLGEPAMFALMFGPFGAGGQYAIGGVGPRTGLSAYELLCRALDDLVKAGRITPARRAGAETLLWTSVHGLATLANARVLHGPAEEAFEGMFGMLREALGMERAAKPGGKAAAAVPQMPDLFAGIGD</sequence>
<keyword evidence="3" id="KW-0804">Transcription</keyword>
<evidence type="ECO:0000259" key="5">
    <source>
        <dbReference type="PROSITE" id="PS50977"/>
    </source>
</evidence>
<dbReference type="OrthoDB" id="9089941at2"/>
<dbReference type="InterPro" id="IPR050109">
    <property type="entry name" value="HTH-type_TetR-like_transc_reg"/>
</dbReference>
<keyword evidence="2 4" id="KW-0238">DNA-binding</keyword>
<dbReference type="SUPFAM" id="SSF46689">
    <property type="entry name" value="Homeodomain-like"/>
    <property type="match status" value="1"/>
</dbReference>
<feature type="domain" description="HTH tetR-type" evidence="5">
    <location>
        <begin position="12"/>
        <end position="72"/>
    </location>
</feature>
<dbReference type="RefSeq" id="WP_130414496.1">
    <property type="nucleotide sequence ID" value="NZ_SHKX01000013.1"/>
</dbReference>
<dbReference type="Pfam" id="PF13305">
    <property type="entry name" value="TetR_C_33"/>
    <property type="match status" value="1"/>
</dbReference>
<evidence type="ECO:0000313" key="7">
    <source>
        <dbReference type="Proteomes" id="UP000292423"/>
    </source>
</evidence>
<accession>A0A4Q7YPC4</accession>
<dbReference type="InterPro" id="IPR009057">
    <property type="entry name" value="Homeodomain-like_sf"/>
</dbReference>
<dbReference type="PANTHER" id="PTHR30055">
    <property type="entry name" value="HTH-TYPE TRANSCRIPTIONAL REGULATOR RUTR"/>
    <property type="match status" value="1"/>
</dbReference>
<dbReference type="GO" id="GO:0003700">
    <property type="term" value="F:DNA-binding transcription factor activity"/>
    <property type="evidence" value="ECO:0007669"/>
    <property type="project" value="TreeGrafter"/>
</dbReference>
<evidence type="ECO:0000313" key="6">
    <source>
        <dbReference type="EMBL" id="RZU38701.1"/>
    </source>
</evidence>
<dbReference type="GO" id="GO:0000976">
    <property type="term" value="F:transcription cis-regulatory region binding"/>
    <property type="evidence" value="ECO:0007669"/>
    <property type="project" value="TreeGrafter"/>
</dbReference>
<feature type="DNA-binding region" description="H-T-H motif" evidence="4">
    <location>
        <begin position="35"/>
        <end position="54"/>
    </location>
</feature>
<reference evidence="6 7" key="1">
    <citation type="submission" date="2019-02" db="EMBL/GenBank/DDBJ databases">
        <title>Genomic Encyclopedia of Type Strains, Phase IV (KMG-IV): sequencing the most valuable type-strain genomes for metagenomic binning, comparative biology and taxonomic classification.</title>
        <authorList>
            <person name="Goeker M."/>
        </authorList>
    </citation>
    <scope>NUCLEOTIDE SEQUENCE [LARGE SCALE GENOMIC DNA]</scope>
    <source>
        <strain evidence="6 7">DSM 105135</strain>
    </source>
</reference>
<evidence type="ECO:0000256" key="4">
    <source>
        <dbReference type="PROSITE-ProRule" id="PRU00335"/>
    </source>
</evidence>
<name>A0A4Q7YPC4_9GAMM</name>
<evidence type="ECO:0000256" key="3">
    <source>
        <dbReference type="ARBA" id="ARBA00023163"/>
    </source>
</evidence>
<dbReference type="InterPro" id="IPR036271">
    <property type="entry name" value="Tet_transcr_reg_TetR-rel_C_sf"/>
</dbReference>
<dbReference type="InterPro" id="IPR025996">
    <property type="entry name" value="MT1864/Rv1816-like_C"/>
</dbReference>
<dbReference type="Gene3D" id="1.10.357.10">
    <property type="entry name" value="Tetracycline Repressor, domain 2"/>
    <property type="match status" value="1"/>
</dbReference>
<keyword evidence="1" id="KW-0805">Transcription regulation</keyword>
<gene>
    <name evidence="6" type="ORF">EV700_2636</name>
</gene>
<organism evidence="6 7">
    <name type="scientific">Fluviicoccus keumensis</name>
    <dbReference type="NCBI Taxonomy" id="1435465"/>
    <lineage>
        <taxon>Bacteria</taxon>
        <taxon>Pseudomonadati</taxon>
        <taxon>Pseudomonadota</taxon>
        <taxon>Gammaproteobacteria</taxon>
        <taxon>Moraxellales</taxon>
        <taxon>Moraxellaceae</taxon>
        <taxon>Fluviicoccus</taxon>
    </lineage>
</organism>
<dbReference type="PRINTS" id="PR00455">
    <property type="entry name" value="HTHTETR"/>
</dbReference>
<dbReference type="SUPFAM" id="SSF48498">
    <property type="entry name" value="Tetracyclin repressor-like, C-terminal domain"/>
    <property type="match status" value="1"/>
</dbReference>
<dbReference type="AlphaFoldDB" id="A0A4Q7YPC4"/>
<proteinExistence type="predicted"/>
<dbReference type="EMBL" id="SHKX01000013">
    <property type="protein sequence ID" value="RZU38701.1"/>
    <property type="molecule type" value="Genomic_DNA"/>
</dbReference>
<evidence type="ECO:0000256" key="2">
    <source>
        <dbReference type="ARBA" id="ARBA00023125"/>
    </source>
</evidence>